<gene>
    <name evidence="1" type="primary">36</name>
    <name evidence="1" type="ORF">PBI_LUNAR_36</name>
</gene>
<reference evidence="1 2" key="1">
    <citation type="submission" date="2018-09" db="EMBL/GenBank/DDBJ databases">
        <authorList>
            <person name="Ulbrich M.C."/>
            <person name="Stoner T.H."/>
            <person name="Garlena R.A."/>
            <person name="Russell D.A."/>
            <person name="Pope W.H."/>
            <person name="Jacobs-Sera D."/>
            <person name="Hatfull G.F."/>
        </authorList>
    </citation>
    <scope>NUCLEOTIDE SEQUENCE [LARGE SCALE GENOMIC DNA]</scope>
</reference>
<evidence type="ECO:0000313" key="2">
    <source>
        <dbReference type="Proteomes" id="UP000275173"/>
    </source>
</evidence>
<accession>A0A3G2KHH6</accession>
<protein>
    <submittedName>
        <fullName evidence="1">Uncharacterized protein</fullName>
    </submittedName>
</protein>
<proteinExistence type="predicted"/>
<dbReference type="EMBL" id="MH834618">
    <property type="protein sequence ID" value="AYN58442.1"/>
    <property type="molecule type" value="Genomic_DNA"/>
</dbReference>
<evidence type="ECO:0000313" key="1">
    <source>
        <dbReference type="EMBL" id="AYN58442.1"/>
    </source>
</evidence>
<dbReference type="Proteomes" id="UP000275173">
    <property type="component" value="Genome"/>
</dbReference>
<sequence>MKLVTINGNGGNDYDVAVHRADCQDVPKAKKGHDWFDDDFESKRALWLDYNADFLAEGPGSAWQIHFYPCTAALPDGGTYNTDTDLGE</sequence>
<name>A0A3G2KHH6_9CAUD</name>
<organism evidence="1 2">
    <name type="scientific">Arthrobacter phage Lunar</name>
    <dbReference type="NCBI Taxonomy" id="2419960"/>
    <lineage>
        <taxon>Viruses</taxon>
        <taxon>Duplodnaviria</taxon>
        <taxon>Heunggongvirae</taxon>
        <taxon>Uroviricota</taxon>
        <taxon>Caudoviricetes</taxon>
        <taxon>Coralvirus</taxon>
        <taxon>Coralvirus coral</taxon>
    </lineage>
</organism>